<protein>
    <submittedName>
        <fullName evidence="6">D-lactate dehydrogenase (Cytochrome)</fullName>
        <ecNumber evidence="6">1.1.2.4</ecNumber>
    </submittedName>
</protein>
<evidence type="ECO:0000256" key="3">
    <source>
        <dbReference type="ARBA" id="ARBA00022827"/>
    </source>
</evidence>
<dbReference type="Pfam" id="PF01565">
    <property type="entry name" value="FAD_binding_4"/>
    <property type="match status" value="1"/>
</dbReference>
<accession>B4SF04</accession>
<evidence type="ECO:0000313" key="6">
    <source>
        <dbReference type="EMBL" id="ACF43151.1"/>
    </source>
</evidence>
<sequence>MIYKHDPASIQGFLEDTSNLKSGHTPGVFFPENGDDISGLLKGATEERRRFTIAGNGTGTTGGRIPMGEYVISMQLLDRIGEPVPLDGKRAYITVEAGAHLAAIQKKVEEAGWFYPPDPTEKLCFIGSTIANNSSGARSFKYGPTRNHIARLLIILPQGECINLSRGASLADKEGFFYFKLPSGGELTFRRAAYHMPETSKHNAGYFSDEGMDLIDLFIGSEGTLGVIVEADLMLIPLPAAVISCLVYFAHLDELFSFVGRLKEPGNGISARAIEFFDSRSLEFLAKKYPEVPHNCEGAIFFEVETTAQREENDLDTLFNHMESCNAMTDLSWVALDRDEQERLREFRHALPLLVNDWLSRQHESKISTDMAVPDGRFRELFDFYCTSCEQQGFVYIIFGHIGDAHVHLNILPRNREEFLEAKALYRKFVGKALELGGTLSAEHGIGKLKAEYLVGMYQDTGIREMARIKKYLDPFLVLNRGNIIPAAYLETENH</sequence>
<dbReference type="RefSeq" id="WP_012507646.1">
    <property type="nucleotide sequence ID" value="NC_011060.1"/>
</dbReference>
<dbReference type="PANTHER" id="PTHR42934">
    <property type="entry name" value="GLYCOLATE OXIDASE SUBUNIT GLCD"/>
    <property type="match status" value="1"/>
</dbReference>
<organism evidence="6 7">
    <name type="scientific">Pelodictyon phaeoclathratiforme (strain DSM 5477 / BU-1)</name>
    <dbReference type="NCBI Taxonomy" id="324925"/>
    <lineage>
        <taxon>Bacteria</taxon>
        <taxon>Pseudomonadati</taxon>
        <taxon>Chlorobiota</taxon>
        <taxon>Chlorobiia</taxon>
        <taxon>Chlorobiales</taxon>
        <taxon>Chlorobiaceae</taxon>
        <taxon>Chlorobium/Pelodictyon group</taxon>
        <taxon>Pelodictyon</taxon>
    </lineage>
</organism>
<keyword evidence="3" id="KW-0274">FAD</keyword>
<dbReference type="STRING" id="324925.Ppha_0863"/>
<dbReference type="AlphaFoldDB" id="B4SF04"/>
<dbReference type="EMBL" id="CP001110">
    <property type="protein sequence ID" value="ACF43151.1"/>
    <property type="molecule type" value="Genomic_DNA"/>
</dbReference>
<dbReference type="Gene3D" id="1.10.45.10">
    <property type="entry name" value="Vanillyl-alcohol Oxidase, Chain A, domain 4"/>
    <property type="match status" value="1"/>
</dbReference>
<keyword evidence="4 6" id="KW-0560">Oxidoreductase</keyword>
<dbReference type="GO" id="GO:0004458">
    <property type="term" value="F:D-lactate dehydrogenase (cytochrome) activity"/>
    <property type="evidence" value="ECO:0007669"/>
    <property type="project" value="UniProtKB-EC"/>
</dbReference>
<keyword evidence="2" id="KW-0285">Flavoprotein</keyword>
<dbReference type="Gene3D" id="3.30.465.10">
    <property type="match status" value="1"/>
</dbReference>
<dbReference type="InterPro" id="IPR016167">
    <property type="entry name" value="FAD-bd_PCMH_sub1"/>
</dbReference>
<evidence type="ECO:0000256" key="4">
    <source>
        <dbReference type="ARBA" id="ARBA00023002"/>
    </source>
</evidence>
<dbReference type="InterPro" id="IPR051914">
    <property type="entry name" value="FAD-linked_OxidoTrans_Type4"/>
</dbReference>
<evidence type="ECO:0000256" key="1">
    <source>
        <dbReference type="ARBA" id="ARBA00001974"/>
    </source>
</evidence>
<dbReference type="SUPFAM" id="SSF56176">
    <property type="entry name" value="FAD-binding/transporter-associated domain-like"/>
    <property type="match status" value="1"/>
</dbReference>
<name>B4SF04_PELPB</name>
<gene>
    <name evidence="6" type="ordered locus">Ppha_0863</name>
</gene>
<dbReference type="Gene3D" id="3.30.70.2740">
    <property type="match status" value="1"/>
</dbReference>
<feature type="domain" description="FAD-binding PCMH-type" evidence="5">
    <location>
        <begin position="21"/>
        <end position="238"/>
    </location>
</feature>
<dbReference type="Pfam" id="PF02913">
    <property type="entry name" value="FAD-oxidase_C"/>
    <property type="match status" value="1"/>
</dbReference>
<dbReference type="InterPro" id="IPR036318">
    <property type="entry name" value="FAD-bd_PCMH-like_sf"/>
</dbReference>
<dbReference type="GO" id="GO:0071949">
    <property type="term" value="F:FAD binding"/>
    <property type="evidence" value="ECO:0007669"/>
    <property type="project" value="InterPro"/>
</dbReference>
<dbReference type="PANTHER" id="PTHR42934:SF2">
    <property type="entry name" value="GLYCOLATE OXIDASE SUBUNIT GLCD"/>
    <property type="match status" value="1"/>
</dbReference>
<dbReference type="KEGG" id="pph:Ppha_0863"/>
<dbReference type="InterPro" id="IPR016169">
    <property type="entry name" value="FAD-bd_PCMH_sub2"/>
</dbReference>
<dbReference type="Proteomes" id="UP000002724">
    <property type="component" value="Chromosome"/>
</dbReference>
<proteinExistence type="predicted"/>
<dbReference type="InterPro" id="IPR016166">
    <property type="entry name" value="FAD-bd_PCMH"/>
</dbReference>
<evidence type="ECO:0000313" key="7">
    <source>
        <dbReference type="Proteomes" id="UP000002724"/>
    </source>
</evidence>
<dbReference type="InterPro" id="IPR004113">
    <property type="entry name" value="FAD-bd_oxidored_4_C"/>
</dbReference>
<dbReference type="Gene3D" id="3.30.43.10">
    <property type="entry name" value="Uridine Diphospho-n-acetylenolpyruvylglucosamine Reductase, domain 2"/>
    <property type="match status" value="1"/>
</dbReference>
<evidence type="ECO:0000259" key="5">
    <source>
        <dbReference type="PROSITE" id="PS51387"/>
    </source>
</evidence>
<dbReference type="OrthoDB" id="9767256at2"/>
<dbReference type="SUPFAM" id="SSF55103">
    <property type="entry name" value="FAD-linked oxidases, C-terminal domain"/>
    <property type="match status" value="1"/>
</dbReference>
<dbReference type="HOGENOM" id="CLU_017779_9_2_10"/>
<dbReference type="InterPro" id="IPR016171">
    <property type="entry name" value="Vanillyl_alc_oxidase_C-sub2"/>
</dbReference>
<dbReference type="EC" id="1.1.2.4" evidence="6"/>
<reference evidence="6 7" key="1">
    <citation type="submission" date="2008-06" db="EMBL/GenBank/DDBJ databases">
        <title>Complete sequence of Pelodictyon phaeoclathratiforme BU-1.</title>
        <authorList>
            <consortium name="US DOE Joint Genome Institute"/>
            <person name="Lucas S."/>
            <person name="Copeland A."/>
            <person name="Lapidus A."/>
            <person name="Glavina del Rio T."/>
            <person name="Dalin E."/>
            <person name="Tice H."/>
            <person name="Bruce D."/>
            <person name="Goodwin L."/>
            <person name="Pitluck S."/>
            <person name="Schmutz J."/>
            <person name="Larimer F."/>
            <person name="Land M."/>
            <person name="Hauser L."/>
            <person name="Kyrpides N."/>
            <person name="Mikhailova N."/>
            <person name="Liu Z."/>
            <person name="Li T."/>
            <person name="Zhao F."/>
            <person name="Overmann J."/>
            <person name="Bryant D.A."/>
            <person name="Richardson P."/>
        </authorList>
    </citation>
    <scope>NUCLEOTIDE SEQUENCE [LARGE SCALE GENOMIC DNA]</scope>
    <source>
        <strain evidence="7">DSM 5477 / BU-1</strain>
    </source>
</reference>
<keyword evidence="7" id="KW-1185">Reference proteome</keyword>
<comment type="cofactor">
    <cofactor evidence="1">
        <name>FAD</name>
        <dbReference type="ChEBI" id="CHEBI:57692"/>
    </cofactor>
</comment>
<dbReference type="InterPro" id="IPR006094">
    <property type="entry name" value="Oxid_FAD_bind_N"/>
</dbReference>
<dbReference type="InterPro" id="IPR016164">
    <property type="entry name" value="FAD-linked_Oxase-like_C"/>
</dbReference>
<dbReference type="eggNOG" id="COG0277">
    <property type="taxonomic scope" value="Bacteria"/>
</dbReference>
<evidence type="ECO:0000256" key="2">
    <source>
        <dbReference type="ARBA" id="ARBA00022630"/>
    </source>
</evidence>
<dbReference type="PROSITE" id="PS51387">
    <property type="entry name" value="FAD_PCMH"/>
    <property type="match status" value="1"/>
</dbReference>